<dbReference type="InterPro" id="IPR036249">
    <property type="entry name" value="Thioredoxin-like_sf"/>
</dbReference>
<dbReference type="PANTHER" id="PTHR13887:SF14">
    <property type="entry name" value="DISULFIDE BOND FORMATION PROTEIN D"/>
    <property type="match status" value="1"/>
</dbReference>
<name>A0A7J5DAQ1_9ACTN</name>
<dbReference type="AlphaFoldDB" id="A0A7J5DAQ1"/>
<comment type="caution">
    <text evidence="7">The sequence shown here is derived from an EMBL/GenBank/DDBJ whole genome shotgun (WGS) entry which is preliminary data.</text>
</comment>
<gene>
    <name evidence="7" type="ORF">F8144_26475</name>
</gene>
<dbReference type="PROSITE" id="PS51318">
    <property type="entry name" value="TAT"/>
    <property type="match status" value="1"/>
</dbReference>
<keyword evidence="8" id="KW-1185">Reference proteome</keyword>
<dbReference type="Proteomes" id="UP000442990">
    <property type="component" value="Unassembled WGS sequence"/>
</dbReference>
<keyword evidence="4" id="KW-1015">Disulfide bond</keyword>
<keyword evidence="3" id="KW-0560">Oxidoreductase</keyword>
<dbReference type="EMBL" id="WBKG01000025">
    <property type="protein sequence ID" value="KAB1985576.1"/>
    <property type="molecule type" value="Genomic_DNA"/>
</dbReference>
<dbReference type="SUPFAM" id="SSF52833">
    <property type="entry name" value="Thioredoxin-like"/>
    <property type="match status" value="1"/>
</dbReference>
<evidence type="ECO:0000259" key="6">
    <source>
        <dbReference type="Pfam" id="PF13462"/>
    </source>
</evidence>
<evidence type="ECO:0000256" key="4">
    <source>
        <dbReference type="ARBA" id="ARBA00023157"/>
    </source>
</evidence>
<dbReference type="RefSeq" id="WP_151472024.1">
    <property type="nucleotide sequence ID" value="NZ_WBKG01000025.1"/>
</dbReference>
<evidence type="ECO:0000256" key="3">
    <source>
        <dbReference type="ARBA" id="ARBA00023002"/>
    </source>
</evidence>
<evidence type="ECO:0000256" key="1">
    <source>
        <dbReference type="ARBA" id="ARBA00005791"/>
    </source>
</evidence>
<dbReference type="GO" id="GO:0016491">
    <property type="term" value="F:oxidoreductase activity"/>
    <property type="evidence" value="ECO:0007669"/>
    <property type="project" value="UniProtKB-KW"/>
</dbReference>
<accession>A0A7J5DAQ1</accession>
<sequence length="249" mass="25763">MPSDKSSRRALVIGAAVTVLALTAGVGIGLAADDGSAPDAPAAAASKAAPLVVPAHTTGEDGTLITYGKAGAPVTVSVYEDMRCPYCASFERELGATLTSLADSGKVKVEFHMATFLDKRLDGKGSRTALAALGAALNESPALFKQFHTALYAAQPKEETTDTFGSTSELLEIAGKVPGLRTHAFNKAVKEGTYLAWADKVGEAFYDSDVTGTPAVKAGGRDVTVLDDDGKPVDARQFTKEIEAAAAKR</sequence>
<dbReference type="InterPro" id="IPR012336">
    <property type="entry name" value="Thioredoxin-like_fold"/>
</dbReference>
<dbReference type="CDD" id="cd02972">
    <property type="entry name" value="DsbA_family"/>
    <property type="match status" value="1"/>
</dbReference>
<dbReference type="PANTHER" id="PTHR13887">
    <property type="entry name" value="GLUTATHIONE S-TRANSFERASE KAPPA"/>
    <property type="match status" value="1"/>
</dbReference>
<dbReference type="Gene3D" id="3.40.30.10">
    <property type="entry name" value="Glutaredoxin"/>
    <property type="match status" value="1"/>
</dbReference>
<proteinExistence type="inferred from homology"/>
<protein>
    <submittedName>
        <fullName evidence="7">Thioredoxin domain-containing protein</fullName>
    </submittedName>
</protein>
<evidence type="ECO:0000256" key="5">
    <source>
        <dbReference type="ARBA" id="ARBA00023284"/>
    </source>
</evidence>
<keyword evidence="2" id="KW-0732">Signal</keyword>
<comment type="similarity">
    <text evidence="1">Belongs to the thioredoxin family. DsbA subfamily.</text>
</comment>
<dbReference type="Pfam" id="PF13462">
    <property type="entry name" value="Thioredoxin_4"/>
    <property type="match status" value="1"/>
</dbReference>
<feature type="domain" description="Thioredoxin-like fold" evidence="6">
    <location>
        <begin position="62"/>
        <end position="224"/>
    </location>
</feature>
<evidence type="ECO:0000256" key="2">
    <source>
        <dbReference type="ARBA" id="ARBA00022729"/>
    </source>
</evidence>
<keyword evidence="5" id="KW-0676">Redox-active center</keyword>
<evidence type="ECO:0000313" key="8">
    <source>
        <dbReference type="Proteomes" id="UP000442990"/>
    </source>
</evidence>
<evidence type="ECO:0000313" key="7">
    <source>
        <dbReference type="EMBL" id="KAB1985576.1"/>
    </source>
</evidence>
<organism evidence="7 8">
    <name type="scientific">Streptomyces triticiradicis</name>
    <dbReference type="NCBI Taxonomy" id="2651189"/>
    <lineage>
        <taxon>Bacteria</taxon>
        <taxon>Bacillati</taxon>
        <taxon>Actinomycetota</taxon>
        <taxon>Actinomycetes</taxon>
        <taxon>Kitasatosporales</taxon>
        <taxon>Streptomycetaceae</taxon>
        <taxon>Streptomyces</taxon>
    </lineage>
</organism>
<reference evidence="7 8" key="1">
    <citation type="submission" date="2019-09" db="EMBL/GenBank/DDBJ databases">
        <title>Isolation and identification of active actinomycetes.</title>
        <authorList>
            <person name="Yu Z."/>
            <person name="Han C."/>
            <person name="Yu B."/>
        </authorList>
    </citation>
    <scope>NUCLEOTIDE SEQUENCE [LARGE SCALE GENOMIC DNA]</scope>
    <source>
        <strain evidence="7 8">NEAU-H2</strain>
    </source>
</reference>
<dbReference type="InterPro" id="IPR006311">
    <property type="entry name" value="TAT_signal"/>
</dbReference>